<comment type="catalytic activity">
    <reaction evidence="2">
        <text>thiamine phosphate + ATP = thiamine diphosphate + ADP</text>
        <dbReference type="Rhea" id="RHEA:15913"/>
        <dbReference type="ChEBI" id="CHEBI:30616"/>
        <dbReference type="ChEBI" id="CHEBI:37575"/>
        <dbReference type="ChEBI" id="CHEBI:58937"/>
        <dbReference type="ChEBI" id="CHEBI:456216"/>
        <dbReference type="EC" id="2.7.4.16"/>
    </reaction>
</comment>
<comment type="caution">
    <text evidence="2">Lacks conserved residue(s) required for the propagation of feature annotation.</text>
</comment>
<keyword evidence="2" id="KW-0479">Metal-binding</keyword>
<sequence length="315" mass="33201">MPIPELKLIERIRRMAGILAPAPGKPVVVRGIGDDCAVLRLGAGSDTLVTTDLSIEGVHFRRDWYPAGFIGRQCLTRGLSDVAAMGGEPVAFFLSLALPPKTSQTWVDAFFRGMLAHALEFNVALSGGDISTSTSGVVADIMVIGRVPAGKAVLRSGAKPGDGLYVTGMLGVAAARVAALRAGKKVEVASAQPTPRVRVGRRLIGVASAMIDTSDGLSTDLKHLCDESGVGAIVYAPALPAPAGLDFALHGGEDYELLFTAPARKKVPSKIAGVPISRIGEITRGFARKDKPIWLADPRGRMHRLKPQGWQHFSG</sequence>
<comment type="function">
    <text evidence="2">Catalyzes the ATP-dependent phosphorylation of thiamine-monophosphate (TMP) to form thiamine-pyrophosphate (TPP), the active form of vitamin B1.</text>
</comment>
<feature type="binding site" evidence="2">
    <location>
        <position position="81"/>
    </location>
    <ligand>
        <name>Mg(2+)</name>
        <dbReference type="ChEBI" id="CHEBI:18420"/>
        <label>2</label>
    </ligand>
</feature>
<feature type="binding site" evidence="2">
    <location>
        <position position="81"/>
    </location>
    <ligand>
        <name>Mg(2+)</name>
        <dbReference type="ChEBI" id="CHEBI:18420"/>
        <label>3</label>
    </ligand>
</feature>
<name>A0A932A782_9BACT</name>
<organism evidence="5 6">
    <name type="scientific">Candidatus Korobacter versatilis</name>
    <dbReference type="NCBI Taxonomy" id="658062"/>
    <lineage>
        <taxon>Bacteria</taxon>
        <taxon>Pseudomonadati</taxon>
        <taxon>Acidobacteriota</taxon>
        <taxon>Terriglobia</taxon>
        <taxon>Terriglobales</taxon>
        <taxon>Candidatus Korobacteraceae</taxon>
        <taxon>Candidatus Korobacter</taxon>
    </lineage>
</organism>
<dbReference type="EMBL" id="JACPNR010000006">
    <property type="protein sequence ID" value="MBI2677981.1"/>
    <property type="molecule type" value="Genomic_DNA"/>
</dbReference>
<dbReference type="GO" id="GO:0009030">
    <property type="term" value="F:thiamine-phosphate kinase activity"/>
    <property type="evidence" value="ECO:0007669"/>
    <property type="project" value="UniProtKB-UniRule"/>
</dbReference>
<keyword evidence="2" id="KW-0460">Magnesium</keyword>
<feature type="binding site" evidence="2">
    <location>
        <position position="155"/>
    </location>
    <ligand>
        <name>ATP</name>
        <dbReference type="ChEBI" id="CHEBI:30616"/>
    </ligand>
</feature>
<protein>
    <recommendedName>
        <fullName evidence="2">Thiamine-monophosphate kinase</fullName>
        <shortName evidence="2">TMP kinase</shortName>
        <shortName evidence="2">Thiamine-phosphate kinase</shortName>
        <ecNumber evidence="2">2.7.4.16</ecNumber>
    </recommendedName>
</protein>
<keyword evidence="2" id="KW-0547">Nucleotide-binding</keyword>
<feature type="binding site" evidence="2">
    <location>
        <begin position="128"/>
        <end position="129"/>
    </location>
    <ligand>
        <name>ATP</name>
        <dbReference type="ChEBI" id="CHEBI:30616"/>
    </ligand>
</feature>
<feature type="binding site" evidence="2">
    <location>
        <position position="35"/>
    </location>
    <ligand>
        <name>Mg(2+)</name>
        <dbReference type="ChEBI" id="CHEBI:18420"/>
        <label>4</label>
    </ligand>
</feature>
<dbReference type="Proteomes" id="UP000779809">
    <property type="component" value="Unassembled WGS sequence"/>
</dbReference>
<dbReference type="PANTHER" id="PTHR30270:SF0">
    <property type="entry name" value="THIAMINE-MONOPHOSPHATE KINASE"/>
    <property type="match status" value="1"/>
</dbReference>
<feature type="binding site" evidence="2">
    <location>
        <position position="253"/>
    </location>
    <ligand>
        <name>substrate</name>
    </ligand>
</feature>
<dbReference type="AlphaFoldDB" id="A0A932A782"/>
<feature type="domain" description="PurM-like C-terminal" evidence="4">
    <location>
        <begin position="159"/>
        <end position="285"/>
    </location>
</feature>
<dbReference type="InterPro" id="IPR036921">
    <property type="entry name" value="PurM-like_N_sf"/>
</dbReference>
<dbReference type="Gene3D" id="3.90.650.10">
    <property type="entry name" value="PurM-like C-terminal domain"/>
    <property type="match status" value="1"/>
</dbReference>
<feature type="binding site" evidence="2">
    <location>
        <position position="51"/>
    </location>
    <ligand>
        <name>Mg(2+)</name>
        <dbReference type="ChEBI" id="CHEBI:18420"/>
        <label>1</label>
    </ligand>
</feature>
<evidence type="ECO:0000259" key="4">
    <source>
        <dbReference type="Pfam" id="PF02769"/>
    </source>
</evidence>
<dbReference type="Pfam" id="PF02769">
    <property type="entry name" value="AIRS_C"/>
    <property type="match status" value="1"/>
</dbReference>
<dbReference type="SUPFAM" id="SSF56042">
    <property type="entry name" value="PurM C-terminal domain-like"/>
    <property type="match status" value="1"/>
</dbReference>
<dbReference type="GO" id="GO:0009229">
    <property type="term" value="P:thiamine diphosphate biosynthetic process"/>
    <property type="evidence" value="ECO:0007669"/>
    <property type="project" value="UniProtKB-UniRule"/>
</dbReference>
<feature type="binding site" evidence="2">
    <location>
        <position position="212"/>
    </location>
    <ligand>
        <name>Mg(2+)</name>
        <dbReference type="ChEBI" id="CHEBI:18420"/>
        <label>3</label>
    </ligand>
</feature>
<keyword evidence="2" id="KW-0067">ATP-binding</keyword>
<comment type="similarity">
    <text evidence="2">Belongs to the thiamine-monophosphate kinase family.</text>
</comment>
<dbReference type="InterPro" id="IPR006283">
    <property type="entry name" value="ThiL-like"/>
</dbReference>
<feature type="binding site" evidence="2">
    <location>
        <position position="59"/>
    </location>
    <ligand>
        <name>substrate</name>
    </ligand>
</feature>
<keyword evidence="2 5" id="KW-0418">Kinase</keyword>
<dbReference type="GO" id="GO:0009228">
    <property type="term" value="P:thiamine biosynthetic process"/>
    <property type="evidence" value="ECO:0007669"/>
    <property type="project" value="UniProtKB-KW"/>
</dbReference>
<feature type="binding site" evidence="2">
    <location>
        <position position="129"/>
    </location>
    <ligand>
        <name>Mg(2+)</name>
        <dbReference type="ChEBI" id="CHEBI:18420"/>
        <label>1</label>
    </ligand>
</feature>
<dbReference type="EC" id="2.7.4.16" evidence="2"/>
<dbReference type="InterPro" id="IPR016188">
    <property type="entry name" value="PurM-like_N"/>
</dbReference>
<dbReference type="InterPro" id="IPR036676">
    <property type="entry name" value="PurM-like_C_sf"/>
</dbReference>
<proteinExistence type="inferred from homology"/>
<evidence type="ECO:0000313" key="6">
    <source>
        <dbReference type="Proteomes" id="UP000779809"/>
    </source>
</evidence>
<feature type="binding site" evidence="2">
    <location>
        <position position="214"/>
    </location>
    <ligand>
        <name>ATP</name>
        <dbReference type="ChEBI" id="CHEBI:30616"/>
    </ligand>
</feature>
<feature type="domain" description="PurM-like N-terminal" evidence="3">
    <location>
        <begin position="33"/>
        <end position="147"/>
    </location>
</feature>
<dbReference type="PIRSF" id="PIRSF005303">
    <property type="entry name" value="Thiam_monoph_kin"/>
    <property type="match status" value="1"/>
</dbReference>
<evidence type="ECO:0000256" key="1">
    <source>
        <dbReference type="ARBA" id="ARBA00022977"/>
    </source>
</evidence>
<feature type="binding site" evidence="2">
    <location>
        <position position="35"/>
    </location>
    <ligand>
        <name>Mg(2+)</name>
        <dbReference type="ChEBI" id="CHEBI:18420"/>
        <label>3</label>
    </ligand>
</feature>
<dbReference type="GO" id="GO:0000287">
    <property type="term" value="F:magnesium ion binding"/>
    <property type="evidence" value="ECO:0007669"/>
    <property type="project" value="UniProtKB-UniRule"/>
</dbReference>
<evidence type="ECO:0000313" key="5">
    <source>
        <dbReference type="EMBL" id="MBI2677981.1"/>
    </source>
</evidence>
<feature type="binding site" evidence="2">
    <location>
        <position position="52"/>
    </location>
    <ligand>
        <name>Mg(2+)</name>
        <dbReference type="ChEBI" id="CHEBI:18420"/>
        <label>1</label>
    </ligand>
</feature>
<dbReference type="Gene3D" id="3.30.1330.10">
    <property type="entry name" value="PurM-like, N-terminal domain"/>
    <property type="match status" value="1"/>
</dbReference>
<gene>
    <name evidence="2 5" type="primary">thiL</name>
    <name evidence="5" type="ORF">HYX28_04315</name>
</gene>
<dbReference type="PANTHER" id="PTHR30270">
    <property type="entry name" value="THIAMINE-MONOPHOSPHATE KINASE"/>
    <property type="match status" value="1"/>
</dbReference>
<keyword evidence="2 5" id="KW-0808">Transferase</keyword>
<dbReference type="GO" id="GO:0005524">
    <property type="term" value="F:ATP binding"/>
    <property type="evidence" value="ECO:0007669"/>
    <property type="project" value="UniProtKB-UniRule"/>
</dbReference>
<evidence type="ECO:0000259" key="3">
    <source>
        <dbReference type="Pfam" id="PF00586"/>
    </source>
</evidence>
<accession>A0A932A782</accession>
<feature type="binding site" evidence="2">
    <location>
        <position position="81"/>
    </location>
    <ligand>
        <name>Mg(2+)</name>
        <dbReference type="ChEBI" id="CHEBI:18420"/>
        <label>4</label>
    </ligand>
</feature>
<comment type="pathway">
    <text evidence="2">Cofactor biosynthesis; thiamine diphosphate biosynthesis; thiamine diphosphate from thiamine phosphate: step 1/1.</text>
</comment>
<reference evidence="5" key="1">
    <citation type="submission" date="2020-07" db="EMBL/GenBank/DDBJ databases">
        <title>Huge and variable diversity of episymbiotic CPR bacteria and DPANN archaea in groundwater ecosystems.</title>
        <authorList>
            <person name="He C.Y."/>
            <person name="Keren R."/>
            <person name="Whittaker M."/>
            <person name="Farag I.F."/>
            <person name="Doudna J."/>
            <person name="Cate J.H.D."/>
            <person name="Banfield J.F."/>
        </authorList>
    </citation>
    <scope>NUCLEOTIDE SEQUENCE</scope>
    <source>
        <strain evidence="5">NC_groundwater_580_Pr5_B-0.1um_64_19</strain>
    </source>
</reference>
<dbReference type="CDD" id="cd02194">
    <property type="entry name" value="ThiL"/>
    <property type="match status" value="1"/>
</dbReference>
<dbReference type="InterPro" id="IPR010918">
    <property type="entry name" value="PurM-like_C_dom"/>
</dbReference>
<feature type="binding site" evidence="2">
    <location>
        <position position="215"/>
    </location>
    <ligand>
        <name>Mg(2+)</name>
        <dbReference type="ChEBI" id="CHEBI:18420"/>
        <label>5</label>
    </ligand>
</feature>
<feature type="binding site" evidence="2">
    <location>
        <position position="310"/>
    </location>
    <ligand>
        <name>substrate</name>
    </ligand>
</feature>
<comment type="miscellaneous">
    <text evidence="2">Reaction mechanism of ThiL seems to utilize a direct, inline transfer of the gamma-phosphate of ATP to TMP rather than a phosphorylated enzyme intermediate.</text>
</comment>
<feature type="binding site" evidence="2">
    <location>
        <position position="50"/>
    </location>
    <ligand>
        <name>Mg(2+)</name>
        <dbReference type="ChEBI" id="CHEBI:18420"/>
        <label>4</label>
    </ligand>
</feature>
<dbReference type="SUPFAM" id="SSF55326">
    <property type="entry name" value="PurM N-terminal domain-like"/>
    <property type="match status" value="1"/>
</dbReference>
<dbReference type="NCBIfam" id="TIGR01379">
    <property type="entry name" value="thiL"/>
    <property type="match status" value="1"/>
</dbReference>
<feature type="binding site" evidence="2">
    <location>
        <position position="52"/>
    </location>
    <ligand>
        <name>Mg(2+)</name>
        <dbReference type="ChEBI" id="CHEBI:18420"/>
        <label>2</label>
    </ligand>
</feature>
<dbReference type="HAMAP" id="MF_02128">
    <property type="entry name" value="TMP_kinase"/>
    <property type="match status" value="1"/>
</dbReference>
<comment type="caution">
    <text evidence="5">The sequence shown here is derived from an EMBL/GenBank/DDBJ whole genome shotgun (WGS) entry which is preliminary data.</text>
</comment>
<keyword evidence="1 2" id="KW-0784">Thiamine biosynthesis</keyword>
<dbReference type="Pfam" id="PF00586">
    <property type="entry name" value="AIRS"/>
    <property type="match status" value="1"/>
</dbReference>
<evidence type="ECO:0000256" key="2">
    <source>
        <dbReference type="HAMAP-Rule" id="MF_02128"/>
    </source>
</evidence>